<dbReference type="InterPro" id="IPR008921">
    <property type="entry name" value="DNA_pol3_clamp-load_cplx_C"/>
</dbReference>
<dbReference type="FunFam" id="1.10.3710.10:FF:000003">
    <property type="entry name" value="ATPase, AAA family protein"/>
    <property type="match status" value="1"/>
</dbReference>
<dbReference type="InterPro" id="IPR051314">
    <property type="entry name" value="AAA_ATPase_RarA/MGS1/WRNIP1"/>
</dbReference>
<comment type="function">
    <text evidence="1">DNA-dependent ATPase that plays important roles in cellular responses to stalled DNA replication processes.</text>
</comment>
<feature type="domain" description="AAA+ ATPase" evidence="6">
    <location>
        <begin position="51"/>
        <end position="168"/>
    </location>
</feature>
<reference evidence="7" key="1">
    <citation type="journal article" date="2020" name="mSystems">
        <title>Genome- and Community-Level Interaction Insights into Carbon Utilization and Element Cycling Functions of Hydrothermarchaeota in Hydrothermal Sediment.</title>
        <authorList>
            <person name="Zhou Z."/>
            <person name="Liu Y."/>
            <person name="Xu W."/>
            <person name="Pan J."/>
            <person name="Luo Z.H."/>
            <person name="Li M."/>
        </authorList>
    </citation>
    <scope>NUCLEOTIDE SEQUENCE [LARGE SCALE GENOMIC DNA]</scope>
    <source>
        <strain evidence="7">SpSt-339</strain>
    </source>
</reference>
<protein>
    <recommendedName>
        <fullName evidence="3">Replication-associated recombination protein A</fullName>
    </recommendedName>
</protein>
<dbReference type="SMART" id="SM00382">
    <property type="entry name" value="AAA"/>
    <property type="match status" value="1"/>
</dbReference>
<comment type="similarity">
    <text evidence="2">Belongs to the AAA ATPase family. RarA/MGS1/WRNIP1 subfamily.</text>
</comment>
<proteinExistence type="inferred from homology"/>
<dbReference type="GO" id="GO:0000731">
    <property type="term" value="P:DNA synthesis involved in DNA repair"/>
    <property type="evidence" value="ECO:0007669"/>
    <property type="project" value="TreeGrafter"/>
</dbReference>
<dbReference type="CDD" id="cd00009">
    <property type="entry name" value="AAA"/>
    <property type="match status" value="1"/>
</dbReference>
<dbReference type="Gene3D" id="1.10.8.60">
    <property type="match status" value="1"/>
</dbReference>
<dbReference type="GO" id="GO:0003677">
    <property type="term" value="F:DNA binding"/>
    <property type="evidence" value="ECO:0007669"/>
    <property type="project" value="InterPro"/>
</dbReference>
<accession>A0A7C2NYF4</accession>
<dbReference type="GO" id="GO:0008047">
    <property type="term" value="F:enzyme activator activity"/>
    <property type="evidence" value="ECO:0007669"/>
    <property type="project" value="TreeGrafter"/>
</dbReference>
<dbReference type="InterPro" id="IPR021886">
    <property type="entry name" value="MgsA_C"/>
</dbReference>
<dbReference type="GO" id="GO:0005524">
    <property type="term" value="F:ATP binding"/>
    <property type="evidence" value="ECO:0007669"/>
    <property type="project" value="UniProtKB-KW"/>
</dbReference>
<evidence type="ECO:0000256" key="2">
    <source>
        <dbReference type="ARBA" id="ARBA00008959"/>
    </source>
</evidence>
<dbReference type="SUPFAM" id="SSF52540">
    <property type="entry name" value="P-loop containing nucleoside triphosphate hydrolases"/>
    <property type="match status" value="1"/>
</dbReference>
<sequence length="445" mass="48414">MGLFDQVEAAHRQAVKPLAARMRPQSLDEFVGQRHLLGPGQLLRRLLDADRIVSVVFYGPPGTGKTSLAELIARHTRRKFVAVNAAASGVKELRDLLDAARNAVETGGRPTVLFIDELHHFNKQQQNVLLPDVENGVVSLVAATTANPFFALIAPLLSRSQIFELQPLSAEDVRMVLDRALTDRVRGLGETGVAADNDALALFAERCDGDVRRALTALEVAALSLPAGETRITLETAEAALGRKAIRYDNLGDEHFDAASAFIKSIRGSDPDAAVYWLARMLEAGEDPRFIARRLVIAAAEDVGNADPQGLLVAQAAADAVEFIGLPEGRIPLAQATAYLALAPKSNASYLAIDAAVDDVRNHRLLPVPVHLRDRHYPGAARLGHGEGYVYPHDAPEGWVAQDYLGVDREYYRPVARGFEQELARRLEEFRARRCGKTPDASPAD</sequence>
<dbReference type="Pfam" id="PF16193">
    <property type="entry name" value="AAA_assoc_2"/>
    <property type="match status" value="1"/>
</dbReference>
<dbReference type="EMBL" id="DSOK01000392">
    <property type="protein sequence ID" value="HEN16630.1"/>
    <property type="molecule type" value="Genomic_DNA"/>
</dbReference>
<keyword evidence="5" id="KW-0067">ATP-binding</keyword>
<dbReference type="FunFam" id="1.10.8.60:FF:000029">
    <property type="entry name" value="Replication-associated recombination protein A"/>
    <property type="match status" value="1"/>
</dbReference>
<gene>
    <name evidence="7" type="ORF">ENQ76_14310</name>
</gene>
<dbReference type="PANTHER" id="PTHR13779">
    <property type="entry name" value="WERNER HELICASE-INTERACTING PROTEIN 1 FAMILY MEMBER"/>
    <property type="match status" value="1"/>
</dbReference>
<evidence type="ECO:0000256" key="5">
    <source>
        <dbReference type="ARBA" id="ARBA00022840"/>
    </source>
</evidence>
<dbReference type="InterPro" id="IPR027417">
    <property type="entry name" value="P-loop_NTPase"/>
</dbReference>
<dbReference type="Pfam" id="PF00004">
    <property type="entry name" value="AAA"/>
    <property type="match status" value="1"/>
</dbReference>
<dbReference type="AlphaFoldDB" id="A0A7C2NYF4"/>
<dbReference type="InterPro" id="IPR032423">
    <property type="entry name" value="AAA_assoc_2"/>
</dbReference>
<dbReference type="PANTHER" id="PTHR13779:SF7">
    <property type="entry name" value="ATPASE WRNIP1"/>
    <property type="match status" value="1"/>
</dbReference>
<comment type="caution">
    <text evidence="7">The sequence shown here is derived from an EMBL/GenBank/DDBJ whole genome shotgun (WGS) entry which is preliminary data.</text>
</comment>
<dbReference type="CDD" id="cd18139">
    <property type="entry name" value="HLD_clamp_RarA"/>
    <property type="match status" value="1"/>
</dbReference>
<dbReference type="Pfam" id="PF12002">
    <property type="entry name" value="MgsA_C"/>
    <property type="match status" value="1"/>
</dbReference>
<dbReference type="InterPro" id="IPR003593">
    <property type="entry name" value="AAA+_ATPase"/>
</dbReference>
<dbReference type="GO" id="GO:0006261">
    <property type="term" value="P:DNA-templated DNA replication"/>
    <property type="evidence" value="ECO:0007669"/>
    <property type="project" value="TreeGrafter"/>
</dbReference>
<evidence type="ECO:0000256" key="1">
    <source>
        <dbReference type="ARBA" id="ARBA00002393"/>
    </source>
</evidence>
<dbReference type="SUPFAM" id="SSF48019">
    <property type="entry name" value="post-AAA+ oligomerization domain-like"/>
    <property type="match status" value="1"/>
</dbReference>
<evidence type="ECO:0000256" key="3">
    <source>
        <dbReference type="ARBA" id="ARBA00020776"/>
    </source>
</evidence>
<dbReference type="GO" id="GO:0016887">
    <property type="term" value="F:ATP hydrolysis activity"/>
    <property type="evidence" value="ECO:0007669"/>
    <property type="project" value="InterPro"/>
</dbReference>
<evidence type="ECO:0000259" key="6">
    <source>
        <dbReference type="SMART" id="SM00382"/>
    </source>
</evidence>
<dbReference type="InterPro" id="IPR003959">
    <property type="entry name" value="ATPase_AAA_core"/>
</dbReference>
<dbReference type="Gene3D" id="1.10.3710.10">
    <property type="entry name" value="DNA polymerase III clamp loader subunits, C-terminal domain"/>
    <property type="match status" value="1"/>
</dbReference>
<keyword evidence="4" id="KW-0547">Nucleotide-binding</keyword>
<dbReference type="FunFam" id="1.20.272.10:FF:000001">
    <property type="entry name" value="Putative AAA family ATPase"/>
    <property type="match status" value="1"/>
</dbReference>
<evidence type="ECO:0000256" key="4">
    <source>
        <dbReference type="ARBA" id="ARBA00022741"/>
    </source>
</evidence>
<dbReference type="GO" id="GO:0017116">
    <property type="term" value="F:single-stranded DNA helicase activity"/>
    <property type="evidence" value="ECO:0007669"/>
    <property type="project" value="TreeGrafter"/>
</dbReference>
<dbReference type="Gene3D" id="3.40.50.300">
    <property type="entry name" value="P-loop containing nucleotide triphosphate hydrolases"/>
    <property type="match status" value="1"/>
</dbReference>
<dbReference type="Gene3D" id="1.20.272.10">
    <property type="match status" value="1"/>
</dbReference>
<dbReference type="FunFam" id="3.40.50.300:FF:000345">
    <property type="entry name" value="AAA family ATPase"/>
    <property type="match status" value="1"/>
</dbReference>
<name>A0A7C2NYF4_9PLAN</name>
<evidence type="ECO:0000313" key="7">
    <source>
        <dbReference type="EMBL" id="HEN16630.1"/>
    </source>
</evidence>
<organism evidence="7">
    <name type="scientific">Schlesneria paludicola</name>
    <dbReference type="NCBI Taxonomy" id="360056"/>
    <lineage>
        <taxon>Bacteria</taxon>
        <taxon>Pseudomonadati</taxon>
        <taxon>Planctomycetota</taxon>
        <taxon>Planctomycetia</taxon>
        <taxon>Planctomycetales</taxon>
        <taxon>Planctomycetaceae</taxon>
        <taxon>Schlesneria</taxon>
    </lineage>
</organism>